<keyword evidence="1 6" id="KW-0597">Phosphoprotein</keyword>
<evidence type="ECO:0000256" key="4">
    <source>
        <dbReference type="ARBA" id="ARBA00023125"/>
    </source>
</evidence>
<evidence type="ECO:0000256" key="5">
    <source>
        <dbReference type="ARBA" id="ARBA00023163"/>
    </source>
</evidence>
<dbReference type="SMART" id="SM00862">
    <property type="entry name" value="Trans_reg_C"/>
    <property type="match status" value="1"/>
</dbReference>
<evidence type="ECO:0000256" key="1">
    <source>
        <dbReference type="ARBA" id="ARBA00022553"/>
    </source>
</evidence>
<dbReference type="Pfam" id="PF00072">
    <property type="entry name" value="Response_reg"/>
    <property type="match status" value="1"/>
</dbReference>
<dbReference type="GO" id="GO:0032993">
    <property type="term" value="C:protein-DNA complex"/>
    <property type="evidence" value="ECO:0007669"/>
    <property type="project" value="TreeGrafter"/>
</dbReference>
<dbReference type="InterPro" id="IPR001789">
    <property type="entry name" value="Sig_transdc_resp-reg_receiver"/>
</dbReference>
<keyword evidence="2" id="KW-0902">Two-component regulatory system</keyword>
<dbReference type="Gene3D" id="3.40.50.2300">
    <property type="match status" value="1"/>
</dbReference>
<dbReference type="InterPro" id="IPR016032">
    <property type="entry name" value="Sig_transdc_resp-reg_C-effctor"/>
</dbReference>
<dbReference type="PANTHER" id="PTHR48111:SF21">
    <property type="entry name" value="DNA-BINDING DUAL MASTER TRANSCRIPTIONAL REGULATOR RPAA"/>
    <property type="match status" value="1"/>
</dbReference>
<dbReference type="GO" id="GO:0000976">
    <property type="term" value="F:transcription cis-regulatory region binding"/>
    <property type="evidence" value="ECO:0007669"/>
    <property type="project" value="TreeGrafter"/>
</dbReference>
<dbReference type="EMBL" id="JACHEX010000005">
    <property type="protein sequence ID" value="MBB6063172.1"/>
    <property type="molecule type" value="Genomic_DNA"/>
</dbReference>
<keyword evidence="5" id="KW-0804">Transcription</keyword>
<dbReference type="InterPro" id="IPR036388">
    <property type="entry name" value="WH-like_DNA-bd_sf"/>
</dbReference>
<dbReference type="Gene3D" id="6.10.250.690">
    <property type="match status" value="1"/>
</dbReference>
<evidence type="ECO:0000259" key="9">
    <source>
        <dbReference type="PROSITE" id="PS51755"/>
    </source>
</evidence>
<dbReference type="Proteomes" id="UP000555828">
    <property type="component" value="Unassembled WGS sequence"/>
</dbReference>
<dbReference type="SUPFAM" id="SSF52172">
    <property type="entry name" value="CheY-like"/>
    <property type="match status" value="1"/>
</dbReference>
<dbReference type="AlphaFoldDB" id="A0A841GHR7"/>
<dbReference type="GO" id="GO:0005829">
    <property type="term" value="C:cytosol"/>
    <property type="evidence" value="ECO:0007669"/>
    <property type="project" value="TreeGrafter"/>
</dbReference>
<evidence type="ECO:0000256" key="2">
    <source>
        <dbReference type="ARBA" id="ARBA00023012"/>
    </source>
</evidence>
<dbReference type="InterPro" id="IPR011006">
    <property type="entry name" value="CheY-like_superfamily"/>
</dbReference>
<organism evidence="10 11">
    <name type="scientific">Thermosipho japonicus</name>
    <dbReference type="NCBI Taxonomy" id="90323"/>
    <lineage>
        <taxon>Bacteria</taxon>
        <taxon>Thermotogati</taxon>
        <taxon>Thermotogota</taxon>
        <taxon>Thermotogae</taxon>
        <taxon>Thermotogales</taxon>
        <taxon>Fervidobacteriaceae</taxon>
        <taxon>Thermosipho</taxon>
    </lineage>
</organism>
<reference evidence="10 11" key="1">
    <citation type="submission" date="2020-08" db="EMBL/GenBank/DDBJ databases">
        <title>Genomic Encyclopedia of Type Strains, Phase IV (KMG-IV): sequencing the most valuable type-strain genomes for metagenomic binning, comparative biology and taxonomic classification.</title>
        <authorList>
            <person name="Goeker M."/>
        </authorList>
    </citation>
    <scope>NUCLEOTIDE SEQUENCE [LARGE SCALE GENOMIC DNA]</scope>
    <source>
        <strain evidence="10 11">DSM 13481</strain>
    </source>
</reference>
<evidence type="ECO:0000256" key="7">
    <source>
        <dbReference type="PROSITE-ProRule" id="PRU01091"/>
    </source>
</evidence>
<evidence type="ECO:0000259" key="8">
    <source>
        <dbReference type="PROSITE" id="PS50110"/>
    </source>
</evidence>
<feature type="domain" description="Response regulatory" evidence="8">
    <location>
        <begin position="3"/>
        <end position="117"/>
    </location>
</feature>
<evidence type="ECO:0000313" key="10">
    <source>
        <dbReference type="EMBL" id="MBB6063172.1"/>
    </source>
</evidence>
<evidence type="ECO:0000313" key="11">
    <source>
        <dbReference type="Proteomes" id="UP000555828"/>
    </source>
</evidence>
<feature type="modified residue" description="4-aspartylphosphate" evidence="6">
    <location>
        <position position="52"/>
    </location>
</feature>
<name>A0A841GHR7_9BACT</name>
<dbReference type="GO" id="GO:0000156">
    <property type="term" value="F:phosphorelay response regulator activity"/>
    <property type="evidence" value="ECO:0007669"/>
    <property type="project" value="TreeGrafter"/>
</dbReference>
<accession>A0A841GHR7</accession>
<comment type="caution">
    <text evidence="10">The sequence shown here is derived from an EMBL/GenBank/DDBJ whole genome shotgun (WGS) entry which is preliminary data.</text>
</comment>
<protein>
    <submittedName>
        <fullName evidence="10">Two-component system OmpR family response regulator</fullName>
    </submittedName>
</protein>
<dbReference type="SUPFAM" id="SSF46894">
    <property type="entry name" value="C-terminal effector domain of the bipartite response regulators"/>
    <property type="match status" value="1"/>
</dbReference>
<dbReference type="SMART" id="SM00448">
    <property type="entry name" value="REC"/>
    <property type="match status" value="1"/>
</dbReference>
<dbReference type="Pfam" id="PF00486">
    <property type="entry name" value="Trans_reg_C"/>
    <property type="match status" value="1"/>
</dbReference>
<dbReference type="PROSITE" id="PS51755">
    <property type="entry name" value="OMPR_PHOB"/>
    <property type="match status" value="1"/>
</dbReference>
<dbReference type="FunFam" id="1.10.10.10:FF:000018">
    <property type="entry name" value="DNA-binding response regulator ResD"/>
    <property type="match status" value="1"/>
</dbReference>
<keyword evidence="3" id="KW-0805">Transcription regulation</keyword>
<feature type="domain" description="OmpR/PhoB-type" evidence="9">
    <location>
        <begin position="124"/>
        <end position="217"/>
    </location>
</feature>
<dbReference type="CDD" id="cd17574">
    <property type="entry name" value="REC_OmpR"/>
    <property type="match status" value="1"/>
</dbReference>
<dbReference type="InterPro" id="IPR001867">
    <property type="entry name" value="OmpR/PhoB-type_DNA-bd"/>
</dbReference>
<keyword evidence="4 7" id="KW-0238">DNA-binding</keyword>
<proteinExistence type="predicted"/>
<dbReference type="PANTHER" id="PTHR48111">
    <property type="entry name" value="REGULATOR OF RPOS"/>
    <property type="match status" value="1"/>
</dbReference>
<feature type="DNA-binding region" description="OmpR/PhoB-type" evidence="7">
    <location>
        <begin position="124"/>
        <end position="217"/>
    </location>
</feature>
<evidence type="ECO:0000256" key="6">
    <source>
        <dbReference type="PROSITE-ProRule" id="PRU00169"/>
    </source>
</evidence>
<dbReference type="PROSITE" id="PS50110">
    <property type="entry name" value="RESPONSE_REGULATORY"/>
    <property type="match status" value="1"/>
</dbReference>
<gene>
    <name evidence="10" type="ORF">HNP65_001636</name>
</gene>
<dbReference type="GO" id="GO:0006355">
    <property type="term" value="P:regulation of DNA-templated transcription"/>
    <property type="evidence" value="ECO:0007669"/>
    <property type="project" value="InterPro"/>
</dbReference>
<sequence>MERILIVEDDLSIRNILKKYLKSHGYEVDEAGSIVNFRKKLYNDKFDLVLLDIMLPDGFSINELPDIKVNFPDLGVIIISARDSDNDKIYGLEIGADDYIAKPFNPREVIARIKSYFRRVSKNNEYIKYGPLEIFCENYVVKLDNNEVEMTAKEFEVLCLLAKNPNYVFSREKILDTVWGDEFISDRVVDVHISNIRNKIGKSWIKTIRGAGYKFNPRGYDV</sequence>
<dbReference type="RefSeq" id="WP_184619774.1">
    <property type="nucleotide sequence ID" value="NZ_JACHEX010000005.1"/>
</dbReference>
<evidence type="ECO:0000256" key="3">
    <source>
        <dbReference type="ARBA" id="ARBA00023015"/>
    </source>
</evidence>
<keyword evidence="11" id="KW-1185">Reference proteome</keyword>
<dbReference type="InterPro" id="IPR039420">
    <property type="entry name" value="WalR-like"/>
</dbReference>
<dbReference type="Gene3D" id="1.10.10.10">
    <property type="entry name" value="Winged helix-like DNA-binding domain superfamily/Winged helix DNA-binding domain"/>
    <property type="match status" value="1"/>
</dbReference>
<dbReference type="CDD" id="cd00383">
    <property type="entry name" value="trans_reg_C"/>
    <property type="match status" value="1"/>
</dbReference>